<dbReference type="AlphaFoldDB" id="A0A1M6NQB9"/>
<feature type="coiled-coil region" evidence="8">
    <location>
        <begin position="185"/>
        <end position="212"/>
    </location>
</feature>
<dbReference type="GO" id="GO:0051607">
    <property type="term" value="P:defense response to virus"/>
    <property type="evidence" value="ECO:0007669"/>
    <property type="project" value="UniProtKB-KW"/>
</dbReference>
<accession>A0A1M6NQB9</accession>
<feature type="transmembrane region" description="Helical" evidence="9">
    <location>
        <begin position="287"/>
        <end position="306"/>
    </location>
</feature>
<reference evidence="12" key="1">
    <citation type="submission" date="2016-11" db="EMBL/GenBank/DDBJ databases">
        <authorList>
            <person name="Varghese N."/>
            <person name="Submissions S."/>
        </authorList>
    </citation>
    <scope>NUCLEOTIDE SEQUENCE [LARGE SCALE GENOMIC DNA]</scope>
    <source>
        <strain evidence="12">DSM 18016</strain>
    </source>
</reference>
<dbReference type="Pfam" id="PF18967">
    <property type="entry name" value="PycTM"/>
    <property type="match status" value="1"/>
</dbReference>
<dbReference type="PANTHER" id="PTHR21174:SF0">
    <property type="entry name" value="HD PHOSPHOHYDROLASE FAMILY PROTEIN-RELATED"/>
    <property type="match status" value="1"/>
</dbReference>
<dbReference type="SMART" id="SM00471">
    <property type="entry name" value="HDc"/>
    <property type="match status" value="1"/>
</dbReference>
<dbReference type="Pfam" id="PF01966">
    <property type="entry name" value="HD"/>
    <property type="match status" value="1"/>
</dbReference>
<keyword evidence="11" id="KW-0378">Hydrolase</keyword>
<feature type="transmembrane region" description="Helical" evidence="9">
    <location>
        <begin position="256"/>
        <end position="275"/>
    </location>
</feature>
<sequence length="406" mass="47887">MFQIAFMDILKISEDYVKNLFKDRLSSDYTYHNLDHTIQVVDRIKILVKEENIAPEDTENLILAGWFHDLGYISDCQNHEEESKKEIQDFLRQNHFSEERIRKIGDLILATDKFYKPQNHLEEIIKDADLYHLASEDYFRICENLRQEIKEVHHQKFSKLKWAELNVSFFSKHQFYTQYAKKHWQPEKEKNLERILKSIKELKQEKSEKNAQNKDKVLLNKKKLEKLESPERGIETMFRVTLNNHTKLSQIADSKANILLSVNAIIISIALSSLIPKLDAPSNSHLIIPTFVMVMFSVICIILAIMSTRPKVSSGTFTRKEIEEKKVNLLFFGNFYKMPLEEYLWAMKEMMTDRQYLYDTMIKDLYYLGVVLNRKYKLLRLTYTVFTVGIIVSVVAFVLAFRSVTT</sequence>
<dbReference type="InterPro" id="IPR009218">
    <property type="entry name" value="HD_phosphohydro"/>
</dbReference>
<evidence type="ECO:0000256" key="4">
    <source>
        <dbReference type="ARBA" id="ARBA00022741"/>
    </source>
</evidence>
<evidence type="ECO:0000256" key="5">
    <source>
        <dbReference type="ARBA" id="ARBA00022989"/>
    </source>
</evidence>
<evidence type="ECO:0000259" key="10">
    <source>
        <dbReference type="SMART" id="SM00471"/>
    </source>
</evidence>
<evidence type="ECO:0000256" key="1">
    <source>
        <dbReference type="ARBA" id="ARBA00004236"/>
    </source>
</evidence>
<feature type="transmembrane region" description="Helical" evidence="9">
    <location>
        <begin position="381"/>
        <end position="401"/>
    </location>
</feature>
<dbReference type="InterPro" id="IPR043760">
    <property type="entry name" value="PycTM_dom"/>
</dbReference>
<keyword evidence="3 9" id="KW-0812">Transmembrane</keyword>
<dbReference type="CDD" id="cd00077">
    <property type="entry name" value="HDc"/>
    <property type="match status" value="1"/>
</dbReference>
<proteinExistence type="predicted"/>
<name>A0A1M6NQB9_9FLAO</name>
<comment type="subcellular location">
    <subcellularLocation>
        <location evidence="1">Cell membrane</location>
    </subcellularLocation>
</comment>
<keyword evidence="6" id="KW-0051">Antiviral defense</keyword>
<dbReference type="InterPro" id="IPR003607">
    <property type="entry name" value="HD/PDEase_dom"/>
</dbReference>
<evidence type="ECO:0000256" key="6">
    <source>
        <dbReference type="ARBA" id="ARBA00023118"/>
    </source>
</evidence>
<evidence type="ECO:0000256" key="8">
    <source>
        <dbReference type="SAM" id="Coils"/>
    </source>
</evidence>
<dbReference type="STRING" id="216903.SAMN05444371_0562"/>
<dbReference type="GO" id="GO:0016787">
    <property type="term" value="F:hydrolase activity"/>
    <property type="evidence" value="ECO:0007669"/>
    <property type="project" value="UniProtKB-KW"/>
</dbReference>
<protein>
    <submittedName>
        <fullName evidence="11">Predicted metal-dependent phosphohydrolase, HD superfamily</fullName>
    </submittedName>
</protein>
<keyword evidence="7 9" id="KW-0472">Membrane</keyword>
<dbReference type="SUPFAM" id="SSF109604">
    <property type="entry name" value="HD-domain/PDEase-like"/>
    <property type="match status" value="1"/>
</dbReference>
<feature type="domain" description="HD/PDEase" evidence="10">
    <location>
        <begin position="29"/>
        <end position="143"/>
    </location>
</feature>
<dbReference type="GO" id="GO:0005886">
    <property type="term" value="C:plasma membrane"/>
    <property type="evidence" value="ECO:0007669"/>
    <property type="project" value="UniProtKB-SubCell"/>
</dbReference>
<evidence type="ECO:0000256" key="2">
    <source>
        <dbReference type="ARBA" id="ARBA00022475"/>
    </source>
</evidence>
<dbReference type="Proteomes" id="UP000184498">
    <property type="component" value="Unassembled WGS sequence"/>
</dbReference>
<evidence type="ECO:0000256" key="9">
    <source>
        <dbReference type="SAM" id="Phobius"/>
    </source>
</evidence>
<dbReference type="GO" id="GO:0000166">
    <property type="term" value="F:nucleotide binding"/>
    <property type="evidence" value="ECO:0007669"/>
    <property type="project" value="UniProtKB-KW"/>
</dbReference>
<keyword evidence="12" id="KW-1185">Reference proteome</keyword>
<organism evidence="11 12">
    <name type="scientific">Epilithonimonas mollis</name>
    <dbReference type="NCBI Taxonomy" id="216903"/>
    <lineage>
        <taxon>Bacteria</taxon>
        <taxon>Pseudomonadati</taxon>
        <taxon>Bacteroidota</taxon>
        <taxon>Flavobacteriia</taxon>
        <taxon>Flavobacteriales</taxon>
        <taxon>Weeksellaceae</taxon>
        <taxon>Chryseobacterium group</taxon>
        <taxon>Epilithonimonas</taxon>
    </lineage>
</organism>
<dbReference type="PANTHER" id="PTHR21174">
    <property type="match status" value="1"/>
</dbReference>
<evidence type="ECO:0000256" key="3">
    <source>
        <dbReference type="ARBA" id="ARBA00022692"/>
    </source>
</evidence>
<dbReference type="InterPro" id="IPR006674">
    <property type="entry name" value="HD_domain"/>
</dbReference>
<evidence type="ECO:0000256" key="7">
    <source>
        <dbReference type="ARBA" id="ARBA00023136"/>
    </source>
</evidence>
<keyword evidence="8" id="KW-0175">Coiled coil</keyword>
<keyword evidence="2" id="KW-1003">Cell membrane</keyword>
<evidence type="ECO:0000313" key="12">
    <source>
        <dbReference type="Proteomes" id="UP000184498"/>
    </source>
</evidence>
<keyword evidence="5 9" id="KW-1133">Transmembrane helix</keyword>
<dbReference type="Gene3D" id="1.10.3210.10">
    <property type="entry name" value="Hypothetical protein af1432"/>
    <property type="match status" value="1"/>
</dbReference>
<evidence type="ECO:0000313" key="11">
    <source>
        <dbReference type="EMBL" id="SHJ97772.1"/>
    </source>
</evidence>
<dbReference type="EMBL" id="FRAM01000001">
    <property type="protein sequence ID" value="SHJ97772.1"/>
    <property type="molecule type" value="Genomic_DNA"/>
</dbReference>
<keyword evidence="4" id="KW-0547">Nucleotide-binding</keyword>
<gene>
    <name evidence="11" type="ORF">SAMN05444371_0562</name>
</gene>